<reference evidence="4 5" key="1">
    <citation type="journal article" date="2004" name="Nature">
        <title>Genome sequence of the ultrasmall unicellular red alga Cyanidioschyzon merolae 10D.</title>
        <authorList>
            <person name="Matsuzaki M."/>
            <person name="Misumi O."/>
            <person name="Shin-i T."/>
            <person name="Maruyama S."/>
            <person name="Takahara M."/>
            <person name="Miyagishima S."/>
            <person name="Mori T."/>
            <person name="Nishida K."/>
            <person name="Yagisawa F."/>
            <person name="Nishida K."/>
            <person name="Yoshida Y."/>
            <person name="Nishimura Y."/>
            <person name="Nakao S."/>
            <person name="Kobayashi T."/>
            <person name="Momoyama Y."/>
            <person name="Higashiyama T."/>
            <person name="Minoda A."/>
            <person name="Sano M."/>
            <person name="Nomoto H."/>
            <person name="Oishi K."/>
            <person name="Hayashi H."/>
            <person name="Ohta F."/>
            <person name="Nishizaka S."/>
            <person name="Haga S."/>
            <person name="Miura S."/>
            <person name="Morishita T."/>
            <person name="Kabeya Y."/>
            <person name="Terasawa K."/>
            <person name="Suzuki Y."/>
            <person name="Ishii Y."/>
            <person name="Asakawa S."/>
            <person name="Takano H."/>
            <person name="Ohta N."/>
            <person name="Kuroiwa H."/>
            <person name="Tanaka K."/>
            <person name="Shimizu N."/>
            <person name="Sugano S."/>
            <person name="Sato N."/>
            <person name="Nozaki H."/>
            <person name="Ogasawara N."/>
            <person name="Kohara Y."/>
            <person name="Kuroiwa T."/>
        </authorList>
    </citation>
    <scope>NUCLEOTIDE SEQUENCE [LARGE SCALE GENOMIC DNA]</scope>
    <source>
        <strain evidence="4 5">10D</strain>
    </source>
</reference>
<keyword evidence="3" id="KW-0472">Membrane</keyword>
<feature type="transmembrane region" description="Helical" evidence="3">
    <location>
        <begin position="30"/>
        <end position="48"/>
    </location>
</feature>
<accession>M1V9D3</accession>
<name>M1V9D3_CYAM1</name>
<protein>
    <recommendedName>
        <fullName evidence="6">Transmembrane protein</fullName>
    </recommendedName>
</protein>
<reference evidence="4 5" key="2">
    <citation type="journal article" date="2007" name="BMC Biol.">
        <title>A 100%-complete sequence reveals unusually simple genomic features in the hot-spring red alga Cyanidioschyzon merolae.</title>
        <authorList>
            <person name="Nozaki H."/>
            <person name="Takano H."/>
            <person name="Misumi O."/>
            <person name="Terasawa K."/>
            <person name="Matsuzaki M."/>
            <person name="Maruyama S."/>
            <person name="Nishida K."/>
            <person name="Yagisawa F."/>
            <person name="Yoshida Y."/>
            <person name="Fujiwara T."/>
            <person name="Takio S."/>
            <person name="Tamura K."/>
            <person name="Chung S.J."/>
            <person name="Nakamura S."/>
            <person name="Kuroiwa H."/>
            <person name="Tanaka K."/>
            <person name="Sato N."/>
            <person name="Kuroiwa T."/>
        </authorList>
    </citation>
    <scope>NUCLEOTIDE SEQUENCE [LARGE SCALE GENOMIC DNA]</scope>
    <source>
        <strain evidence="4 5">10D</strain>
    </source>
</reference>
<dbReference type="OrthoDB" id="10413361at2759"/>
<proteinExistence type="predicted"/>
<evidence type="ECO:0000256" key="3">
    <source>
        <dbReference type="SAM" id="Phobius"/>
    </source>
</evidence>
<dbReference type="GeneID" id="16995501"/>
<evidence type="ECO:0000313" key="4">
    <source>
        <dbReference type="EMBL" id="BAM81409.1"/>
    </source>
</evidence>
<evidence type="ECO:0008006" key="6">
    <source>
        <dbReference type="Google" id="ProtNLM"/>
    </source>
</evidence>
<keyword evidence="5" id="KW-1185">Reference proteome</keyword>
<dbReference type="Gramene" id="CMO007CT">
    <property type="protein sequence ID" value="CMO007CT"/>
    <property type="gene ID" value="CMO007C"/>
</dbReference>
<evidence type="ECO:0000256" key="1">
    <source>
        <dbReference type="SAM" id="Coils"/>
    </source>
</evidence>
<evidence type="ECO:0000313" key="5">
    <source>
        <dbReference type="Proteomes" id="UP000007014"/>
    </source>
</evidence>
<feature type="region of interest" description="Disordered" evidence="2">
    <location>
        <begin position="270"/>
        <end position="289"/>
    </location>
</feature>
<feature type="transmembrane region" description="Helical" evidence="3">
    <location>
        <begin position="68"/>
        <end position="91"/>
    </location>
</feature>
<keyword evidence="1" id="KW-0175">Coiled coil</keyword>
<dbReference type="HOGENOM" id="CLU_726395_0_0_1"/>
<dbReference type="KEGG" id="cme:CYME_CMO007C"/>
<keyword evidence="3" id="KW-0812">Transmembrane</keyword>
<dbReference type="AlphaFoldDB" id="M1V9D3"/>
<dbReference type="RefSeq" id="XP_005537445.1">
    <property type="nucleotide sequence ID" value="XM_005537388.1"/>
</dbReference>
<organism evidence="4 5">
    <name type="scientific">Cyanidioschyzon merolae (strain NIES-3377 / 10D)</name>
    <name type="common">Unicellular red alga</name>
    <dbReference type="NCBI Taxonomy" id="280699"/>
    <lineage>
        <taxon>Eukaryota</taxon>
        <taxon>Rhodophyta</taxon>
        <taxon>Bangiophyceae</taxon>
        <taxon>Cyanidiales</taxon>
        <taxon>Cyanidiaceae</taxon>
        <taxon>Cyanidioschyzon</taxon>
    </lineage>
</organism>
<sequence>MSKLVNRERPAASAGEWERGMPQRTSFRRATWLVVAGITLAVSFAYSLHSFQVFSRNNGFPSLSHLFWLLTLQSLGYGAAFALVAVATLICSSGSGDTQRSGRSTEELSSECPQFTKQFSTGSGLPSPRSFLGVFSGGAGSAPRRDHGAQTAGCVSEPHSPSRELFLEPLSLLKHVHWRGISTHERHEASSQTSLTWSRLDALERENKQLQGHYARLRRERDDLDKQLLVLNARMAHLEPIASRAEELERRQIELVLQLAARDEQLAEAERKARRAESGLGNEQKRSREAERELLQLRKKIEETEENRRNTAESELPGRFSLRKFTRRRVREHLQSLEEQLAQRDEELVRLRAIIEQLSSGYASDVAISCISNIDMDASNA</sequence>
<feature type="coiled-coil region" evidence="1">
    <location>
        <begin position="200"/>
        <end position="234"/>
    </location>
</feature>
<dbReference type="Proteomes" id="UP000007014">
    <property type="component" value="Chromosome 15"/>
</dbReference>
<gene>
    <name evidence="4" type="ORF">CYME_CMO007C</name>
</gene>
<keyword evidence="3" id="KW-1133">Transmembrane helix</keyword>
<dbReference type="EMBL" id="AP006497">
    <property type="protein sequence ID" value="BAM81409.1"/>
    <property type="molecule type" value="Genomic_DNA"/>
</dbReference>
<evidence type="ECO:0000256" key="2">
    <source>
        <dbReference type="SAM" id="MobiDB-lite"/>
    </source>
</evidence>